<sequence length="60" mass="7378">MKQEPKKIERIFYTFQEAQEFLNISHQTIYELMKQGLSSHKIGRKRVFLKEDLVQWIKEH</sequence>
<evidence type="ECO:0000259" key="1">
    <source>
        <dbReference type="Pfam" id="PF12728"/>
    </source>
</evidence>
<evidence type="ECO:0000313" key="2">
    <source>
        <dbReference type="EMBL" id="GAI70531.1"/>
    </source>
</evidence>
<dbReference type="NCBIfam" id="TIGR01764">
    <property type="entry name" value="excise"/>
    <property type="match status" value="1"/>
</dbReference>
<name>X1RUC4_9ZZZZ</name>
<dbReference type="GO" id="GO:0003677">
    <property type="term" value="F:DNA binding"/>
    <property type="evidence" value="ECO:0007669"/>
    <property type="project" value="InterPro"/>
</dbReference>
<feature type="domain" description="Helix-turn-helix" evidence="1">
    <location>
        <begin position="12"/>
        <end position="59"/>
    </location>
</feature>
<reference evidence="2" key="1">
    <citation type="journal article" date="2014" name="Front. Microbiol.">
        <title>High frequency of phylogenetically diverse reductive dehalogenase-homologous genes in deep subseafloor sedimentary metagenomes.</title>
        <authorList>
            <person name="Kawai M."/>
            <person name="Futagami T."/>
            <person name="Toyoda A."/>
            <person name="Takaki Y."/>
            <person name="Nishi S."/>
            <person name="Hori S."/>
            <person name="Arai W."/>
            <person name="Tsubouchi T."/>
            <person name="Morono Y."/>
            <person name="Uchiyama I."/>
            <person name="Ito T."/>
            <person name="Fujiyama A."/>
            <person name="Inagaki F."/>
            <person name="Takami H."/>
        </authorList>
    </citation>
    <scope>NUCLEOTIDE SEQUENCE</scope>
    <source>
        <strain evidence="2">Expedition CK06-06</strain>
    </source>
</reference>
<dbReference type="InterPro" id="IPR010093">
    <property type="entry name" value="SinI_DNA-bd"/>
</dbReference>
<dbReference type="SUPFAM" id="SSF46955">
    <property type="entry name" value="Putative DNA-binding domain"/>
    <property type="match status" value="1"/>
</dbReference>
<dbReference type="InterPro" id="IPR009061">
    <property type="entry name" value="DNA-bd_dom_put_sf"/>
</dbReference>
<protein>
    <recommendedName>
        <fullName evidence="1">Helix-turn-helix domain-containing protein</fullName>
    </recommendedName>
</protein>
<dbReference type="Pfam" id="PF12728">
    <property type="entry name" value="HTH_17"/>
    <property type="match status" value="1"/>
</dbReference>
<dbReference type="EMBL" id="BARW01003744">
    <property type="protein sequence ID" value="GAI70531.1"/>
    <property type="molecule type" value="Genomic_DNA"/>
</dbReference>
<organism evidence="2">
    <name type="scientific">marine sediment metagenome</name>
    <dbReference type="NCBI Taxonomy" id="412755"/>
    <lineage>
        <taxon>unclassified sequences</taxon>
        <taxon>metagenomes</taxon>
        <taxon>ecological metagenomes</taxon>
    </lineage>
</organism>
<proteinExistence type="predicted"/>
<dbReference type="AlphaFoldDB" id="X1RUC4"/>
<dbReference type="InterPro" id="IPR041657">
    <property type="entry name" value="HTH_17"/>
</dbReference>
<gene>
    <name evidence="2" type="ORF">S12H4_09295</name>
</gene>
<accession>X1RUC4</accession>
<comment type="caution">
    <text evidence="2">The sequence shown here is derived from an EMBL/GenBank/DDBJ whole genome shotgun (WGS) entry which is preliminary data.</text>
</comment>